<evidence type="ECO:0000256" key="2">
    <source>
        <dbReference type="ARBA" id="ARBA00022679"/>
    </source>
</evidence>
<dbReference type="EMBL" id="GL377571">
    <property type="protein sequence ID" value="EFJ33153.1"/>
    <property type="molecule type" value="Genomic_DNA"/>
</dbReference>
<evidence type="ECO:0000313" key="6">
    <source>
        <dbReference type="Proteomes" id="UP000001514"/>
    </source>
</evidence>
<protein>
    <recommendedName>
        <fullName evidence="4">C2H2-type domain-containing protein</fullName>
    </recommendedName>
</protein>
<organism evidence="6">
    <name type="scientific">Selaginella moellendorffii</name>
    <name type="common">Spikemoss</name>
    <dbReference type="NCBI Taxonomy" id="88036"/>
    <lineage>
        <taxon>Eukaryota</taxon>
        <taxon>Viridiplantae</taxon>
        <taxon>Streptophyta</taxon>
        <taxon>Embryophyta</taxon>
        <taxon>Tracheophyta</taxon>
        <taxon>Lycopodiopsida</taxon>
        <taxon>Selaginellales</taxon>
        <taxon>Selaginellaceae</taxon>
        <taxon>Selaginella</taxon>
    </lineage>
</organism>
<dbReference type="Pfam" id="PF04749">
    <property type="entry name" value="PLAC8"/>
    <property type="match status" value="1"/>
</dbReference>
<feature type="domain" description="C2H2-type" evidence="4">
    <location>
        <begin position="612"/>
        <end position="635"/>
    </location>
</feature>
<reference evidence="5 6" key="1">
    <citation type="journal article" date="2011" name="Science">
        <title>The Selaginella genome identifies genetic changes associated with the evolution of vascular plants.</title>
        <authorList>
            <person name="Banks J.A."/>
            <person name="Nishiyama T."/>
            <person name="Hasebe M."/>
            <person name="Bowman J.L."/>
            <person name="Gribskov M."/>
            <person name="dePamphilis C."/>
            <person name="Albert V.A."/>
            <person name="Aono N."/>
            <person name="Aoyama T."/>
            <person name="Ambrose B.A."/>
            <person name="Ashton N.W."/>
            <person name="Axtell M.J."/>
            <person name="Barker E."/>
            <person name="Barker M.S."/>
            <person name="Bennetzen J.L."/>
            <person name="Bonawitz N.D."/>
            <person name="Chapple C."/>
            <person name="Cheng C."/>
            <person name="Correa L.G."/>
            <person name="Dacre M."/>
            <person name="DeBarry J."/>
            <person name="Dreyer I."/>
            <person name="Elias M."/>
            <person name="Engstrom E.M."/>
            <person name="Estelle M."/>
            <person name="Feng L."/>
            <person name="Finet C."/>
            <person name="Floyd S.K."/>
            <person name="Frommer W.B."/>
            <person name="Fujita T."/>
            <person name="Gramzow L."/>
            <person name="Gutensohn M."/>
            <person name="Harholt J."/>
            <person name="Hattori M."/>
            <person name="Heyl A."/>
            <person name="Hirai T."/>
            <person name="Hiwatashi Y."/>
            <person name="Ishikawa M."/>
            <person name="Iwata M."/>
            <person name="Karol K.G."/>
            <person name="Koehler B."/>
            <person name="Kolukisaoglu U."/>
            <person name="Kubo M."/>
            <person name="Kurata T."/>
            <person name="Lalonde S."/>
            <person name="Li K."/>
            <person name="Li Y."/>
            <person name="Litt A."/>
            <person name="Lyons E."/>
            <person name="Manning G."/>
            <person name="Maruyama T."/>
            <person name="Michael T.P."/>
            <person name="Mikami K."/>
            <person name="Miyazaki S."/>
            <person name="Morinaga S."/>
            <person name="Murata T."/>
            <person name="Mueller-Roeber B."/>
            <person name="Nelson D.R."/>
            <person name="Obara M."/>
            <person name="Oguri Y."/>
            <person name="Olmstead R.G."/>
            <person name="Onodera N."/>
            <person name="Petersen B.L."/>
            <person name="Pils B."/>
            <person name="Prigge M."/>
            <person name="Rensing S.A."/>
            <person name="Riano-Pachon D.M."/>
            <person name="Roberts A.W."/>
            <person name="Sato Y."/>
            <person name="Scheller H.V."/>
            <person name="Schulz B."/>
            <person name="Schulz C."/>
            <person name="Shakirov E.V."/>
            <person name="Shibagaki N."/>
            <person name="Shinohara N."/>
            <person name="Shippen D.E."/>
            <person name="Soerensen I."/>
            <person name="Sotooka R."/>
            <person name="Sugimoto N."/>
            <person name="Sugita M."/>
            <person name="Sumikawa N."/>
            <person name="Tanurdzic M."/>
            <person name="Theissen G."/>
            <person name="Ulvskov P."/>
            <person name="Wakazuki S."/>
            <person name="Weng J.K."/>
            <person name="Willats W.W."/>
            <person name="Wipf D."/>
            <person name="Wolf P.G."/>
            <person name="Yang L."/>
            <person name="Zimmer A.D."/>
            <person name="Zhu Q."/>
            <person name="Mitros T."/>
            <person name="Hellsten U."/>
            <person name="Loque D."/>
            <person name="Otillar R."/>
            <person name="Salamov A."/>
            <person name="Schmutz J."/>
            <person name="Shapiro H."/>
            <person name="Lindquist E."/>
            <person name="Lucas S."/>
            <person name="Rokhsar D."/>
            <person name="Grigoriev I.V."/>
        </authorList>
    </citation>
    <scope>NUCLEOTIDE SEQUENCE [LARGE SCALE GENOMIC DNA]</scope>
</reference>
<dbReference type="GO" id="GO:0005737">
    <property type="term" value="C:cytoplasm"/>
    <property type="evidence" value="ECO:0000318"/>
    <property type="project" value="GO_Central"/>
</dbReference>
<feature type="region of interest" description="Disordered" evidence="3">
    <location>
        <begin position="696"/>
        <end position="738"/>
    </location>
</feature>
<dbReference type="Proteomes" id="UP000001514">
    <property type="component" value="Unassembled WGS sequence"/>
</dbReference>
<evidence type="ECO:0000259" key="4">
    <source>
        <dbReference type="PROSITE" id="PS00028"/>
    </source>
</evidence>
<dbReference type="Gramene" id="EFJ33153">
    <property type="protein sequence ID" value="EFJ33153"/>
    <property type="gene ID" value="SELMODRAFT_407356"/>
</dbReference>
<dbReference type="PROSITE" id="PS00375">
    <property type="entry name" value="UDPGT"/>
    <property type="match status" value="1"/>
</dbReference>
<keyword evidence="6" id="KW-1185">Reference proteome</keyword>
<dbReference type="HOGENOM" id="CLU_348978_0_0_1"/>
<dbReference type="FunFam" id="3.40.50.2000:FF:000060">
    <property type="entry name" value="Glycosyltransferase"/>
    <property type="match status" value="1"/>
</dbReference>
<dbReference type="InterPro" id="IPR035595">
    <property type="entry name" value="UDP_glycos_trans_CS"/>
</dbReference>
<dbReference type="PANTHER" id="PTHR11926:SF774">
    <property type="entry name" value="UDP-GLYCOSYLTRANSFERASE 85A1-RELATED"/>
    <property type="match status" value="1"/>
</dbReference>
<proteinExistence type="inferred from homology"/>
<evidence type="ECO:0000313" key="5">
    <source>
        <dbReference type="EMBL" id="EFJ33153.1"/>
    </source>
</evidence>
<dbReference type="CDD" id="cd03784">
    <property type="entry name" value="GT1_Gtf-like"/>
    <property type="match status" value="1"/>
</dbReference>
<dbReference type="InterPro" id="IPR006461">
    <property type="entry name" value="PLAC_motif_containing"/>
</dbReference>
<dbReference type="InterPro" id="IPR002213">
    <property type="entry name" value="UDP_glucos_trans"/>
</dbReference>
<dbReference type="GO" id="GO:0080044">
    <property type="term" value="F:quercetin 7-O-glucosyltransferase activity"/>
    <property type="evidence" value="ECO:0000318"/>
    <property type="project" value="GO_Central"/>
</dbReference>
<dbReference type="InterPro" id="IPR013087">
    <property type="entry name" value="Znf_C2H2_type"/>
</dbReference>
<dbReference type="OMA" id="CNIRTIG"/>
<accession>D8R4S4</accession>
<feature type="compositionally biased region" description="Acidic residues" evidence="3">
    <location>
        <begin position="697"/>
        <end position="721"/>
    </location>
</feature>
<dbReference type="Pfam" id="PF00201">
    <property type="entry name" value="UDPGT"/>
    <property type="match status" value="1"/>
</dbReference>
<dbReference type="Gene3D" id="3.40.50.2000">
    <property type="entry name" value="Glycogen Phosphorylase B"/>
    <property type="match status" value="2"/>
</dbReference>
<feature type="region of interest" description="Disordered" evidence="3">
    <location>
        <begin position="1"/>
        <end position="47"/>
    </location>
</feature>
<dbReference type="SUPFAM" id="SSF53756">
    <property type="entry name" value="UDP-Glycosyltransferase/glycogen phosphorylase"/>
    <property type="match status" value="1"/>
</dbReference>
<dbReference type="PANTHER" id="PTHR11926">
    <property type="entry name" value="GLUCOSYL/GLUCURONOSYL TRANSFERASES"/>
    <property type="match status" value="1"/>
</dbReference>
<dbReference type="AlphaFoldDB" id="D8R4S4"/>
<sequence length="808" mass="90043">MAYTDTPQSHPTQQHQGQQQGFTSEGHPVAPPAAHPQPPPGSYYGPGVATMAPPNSGLWPTGLYGCTEDCPSSVFTGAAIFCGCGCLYSCLYRAKLRHKYGLPEEPCNDICTEWWCNCCSIAQAYRELRNRNINPALGYEFARAVYEQPPQVQEMRKIYPLMTDEQRLHVAVLPTTGSGHINPMLELCRCLVPLGFQVSFVYPSSLRHDDLHFRVVPSPASDKLLLMDPALQEDVRPVLEALRPPIKCLIADMFLGWSQDVAESLGIPRVAFIPSDSVIEATCYHIPELVSRGFITGHVPANADPNPDALIDFIPGLEPFTRELLPLAFQNWGPIVTTLGVAARRTKDAVCIVVNTIEELDQEVVNGRRLLFSSYLPVGPLVPAELLQEQHPITLSSPNDTSMIWLDKQAYGSVLYIAFGSVVTLPADQVEKIARAVKATRQPVLWAIRRNFAKDVPENFYESLQEIGGEQACLVVEWAPQVNVLRHSAVGAFLMHGGWNSALEALCCGVPMLCWPCANDQNLNALTIVKKWRTGIMVAHGPKDDVRSEDLGNVIDAVMNGEEGRTMRSRAKELKKIVSVGNIHPLPWQKQRVEVSDDGGETWRRAERKFECCAGKCNRRYGNLRSFNEHRCEKHKLPPVSQLPKGFKSRKGVPHGTYYALKKQRYNEERYRPQAGGRPSHQARIARLEALKAEVESYNEEDEDVNEYNSSEENEHEDEHEDDRGNSISEAEDDEMDGNAFAARDSIVEILMNIKESSDTAWCFVIPVAILHRAKWSGACGFDPGEHEQAGAGVANRERGMELVDRSW</sequence>
<dbReference type="GO" id="GO:0080043">
    <property type="term" value="F:quercetin 3-O-glucosyltransferase activity"/>
    <property type="evidence" value="ECO:0000318"/>
    <property type="project" value="GO_Central"/>
</dbReference>
<feature type="compositionally biased region" description="Low complexity" evidence="3">
    <location>
        <begin position="1"/>
        <end position="21"/>
    </location>
</feature>
<dbReference type="NCBIfam" id="TIGR01571">
    <property type="entry name" value="A_thal_Cys_rich"/>
    <property type="match status" value="1"/>
</dbReference>
<gene>
    <name evidence="5" type="ORF">SELMODRAFT_407356</name>
</gene>
<feature type="compositionally biased region" description="Pro residues" evidence="3">
    <location>
        <begin position="29"/>
        <end position="41"/>
    </location>
</feature>
<evidence type="ECO:0000256" key="1">
    <source>
        <dbReference type="ARBA" id="ARBA00009995"/>
    </source>
</evidence>
<dbReference type="eggNOG" id="KOG1192">
    <property type="taxonomic scope" value="Eukaryota"/>
</dbReference>
<dbReference type="PROSITE" id="PS00028">
    <property type="entry name" value="ZINC_FINGER_C2H2_1"/>
    <property type="match status" value="1"/>
</dbReference>
<dbReference type="KEGG" id="smo:SELMODRAFT_407356"/>
<dbReference type="InParanoid" id="D8R4S4"/>
<evidence type="ECO:0000256" key="3">
    <source>
        <dbReference type="SAM" id="MobiDB-lite"/>
    </source>
</evidence>
<name>D8R4S4_SELML</name>
<keyword evidence="2" id="KW-0808">Transferase</keyword>
<comment type="similarity">
    <text evidence="1">Belongs to the UDP-glycosyltransferase family.</text>
</comment>